<dbReference type="RefSeq" id="WP_310315155.1">
    <property type="nucleotide sequence ID" value="NZ_JAVDWU010000003.1"/>
</dbReference>
<name>A0ABU1WLY8_9BURK</name>
<protein>
    <submittedName>
        <fullName evidence="2">Capsular polysaccharide biosynthesis protein</fullName>
    </submittedName>
</protein>
<dbReference type="Proteomes" id="UP001265700">
    <property type="component" value="Unassembled WGS sequence"/>
</dbReference>
<proteinExistence type="predicted"/>
<dbReference type="Pfam" id="PF04577">
    <property type="entry name" value="Glyco_transf_61"/>
    <property type="match status" value="1"/>
</dbReference>
<organism evidence="2 3">
    <name type="scientific">Hydrogenophaga palleronii</name>
    <dbReference type="NCBI Taxonomy" id="65655"/>
    <lineage>
        <taxon>Bacteria</taxon>
        <taxon>Pseudomonadati</taxon>
        <taxon>Pseudomonadota</taxon>
        <taxon>Betaproteobacteria</taxon>
        <taxon>Burkholderiales</taxon>
        <taxon>Comamonadaceae</taxon>
        <taxon>Hydrogenophaga</taxon>
    </lineage>
</organism>
<dbReference type="EMBL" id="JAVDWU010000003">
    <property type="protein sequence ID" value="MDR7150069.1"/>
    <property type="molecule type" value="Genomic_DNA"/>
</dbReference>
<dbReference type="InterPro" id="IPR049625">
    <property type="entry name" value="Glyco_transf_61_cat"/>
</dbReference>
<keyword evidence="3" id="KW-1185">Reference proteome</keyword>
<feature type="domain" description="Glycosyltransferase 61 catalytic" evidence="1">
    <location>
        <begin position="9"/>
        <end position="174"/>
    </location>
</feature>
<sequence>MTSTSHMFFGHWLQDALPAALLARPDEALLLDVRSDGAHAAEYVKAAELHPLPQGVYLARKLHFYQDFSQGLSKRARLASLRARLAANIPDGQRYKPGSAVYFRRGHTGVARLIENEDELIRTLTDRGFEVFDLEGASVADIQQRFRHARMVVSIEGSQQCHLSFAMPPGACLISLIPSDRFTMVLLGYARAVNLLPGFLVIDPAKAGYRVNLSNLLKTLDLAEKRLQDQPVNHSPVGDAAVSPAAL</sequence>
<gene>
    <name evidence="2" type="ORF">J2W49_002024</name>
</gene>
<evidence type="ECO:0000313" key="3">
    <source>
        <dbReference type="Proteomes" id="UP001265700"/>
    </source>
</evidence>
<comment type="caution">
    <text evidence="2">The sequence shown here is derived from an EMBL/GenBank/DDBJ whole genome shotgun (WGS) entry which is preliminary data.</text>
</comment>
<reference evidence="2 3" key="1">
    <citation type="submission" date="2023-07" db="EMBL/GenBank/DDBJ databases">
        <title>Sorghum-associated microbial communities from plants grown in Nebraska, USA.</title>
        <authorList>
            <person name="Schachtman D."/>
        </authorList>
    </citation>
    <scope>NUCLEOTIDE SEQUENCE [LARGE SCALE GENOMIC DNA]</scope>
    <source>
        <strain evidence="2 3">4249</strain>
    </source>
</reference>
<evidence type="ECO:0000313" key="2">
    <source>
        <dbReference type="EMBL" id="MDR7150069.1"/>
    </source>
</evidence>
<evidence type="ECO:0000259" key="1">
    <source>
        <dbReference type="Pfam" id="PF04577"/>
    </source>
</evidence>
<accession>A0ABU1WLY8</accession>